<protein>
    <submittedName>
        <fullName evidence="1">Uncharacterized protein</fullName>
    </submittedName>
</protein>
<keyword evidence="2" id="KW-1185">Reference proteome</keyword>
<comment type="caution">
    <text evidence="1">The sequence shown here is derived from an EMBL/GenBank/DDBJ whole genome shotgun (WGS) entry which is preliminary data.</text>
</comment>
<reference evidence="1 2" key="1">
    <citation type="submission" date="2020-06" db="EMBL/GenBank/DDBJ databases">
        <title>High-quality draft genome of sulfate reducer Desulfobacter latus type strain AcrS2 isolated from marine sediment.</title>
        <authorList>
            <person name="Hoppe M."/>
            <person name="Larsen C.K."/>
            <person name="Marshall I.P.G."/>
            <person name="Schramm A."/>
            <person name="Marietou A.G."/>
        </authorList>
    </citation>
    <scope>NUCLEOTIDE SEQUENCE [LARGE SCALE GENOMIC DNA]</scope>
    <source>
        <strain evidence="1 2">AcRS2</strain>
    </source>
</reference>
<proteinExistence type="predicted"/>
<dbReference type="RefSeq" id="WP_178365820.1">
    <property type="nucleotide sequence ID" value="NZ_JACADJ010000010.1"/>
</dbReference>
<dbReference type="EMBL" id="JACADJ010000010">
    <property type="protein sequence ID" value="NWH04367.1"/>
    <property type="molecule type" value="Genomic_DNA"/>
</dbReference>
<organism evidence="1 2">
    <name type="scientific">Desulfobacter latus</name>
    <dbReference type="NCBI Taxonomy" id="2292"/>
    <lineage>
        <taxon>Bacteria</taxon>
        <taxon>Pseudomonadati</taxon>
        <taxon>Thermodesulfobacteriota</taxon>
        <taxon>Desulfobacteria</taxon>
        <taxon>Desulfobacterales</taxon>
        <taxon>Desulfobacteraceae</taxon>
        <taxon>Desulfobacter</taxon>
    </lineage>
</organism>
<evidence type="ECO:0000313" key="1">
    <source>
        <dbReference type="EMBL" id="NWH04367.1"/>
    </source>
</evidence>
<gene>
    <name evidence="1" type="ORF">HXW94_05085</name>
</gene>
<name>A0A850T818_9BACT</name>
<sequence>MTTATDNSSKSAKNMSPADVQKQNLISQWAFDTRPILGRFHLWLEDVRIHWHSDVSQRKIKRRHMDAVSFTDGRTEKMLAVSAAVTALGTRLFGRYGEGKGLPKTALNLVKKDADAISAYAMSESLWYLSRTLPENHAIMVCLGEGLMPKAGETPEMGANPLLGFGRIYARPQVAKFLEDRVLRLINDPEYPWEKFYRDIQKRDITVWGAAIDTLENTSRFAKGDPTGPMSVFHLFDQPLIISDQYEGYMGCLVLPEEVVENAAFKSILINYFTPRHMVMDAVQETFNGIKAKNVHVWTLTGDVRQERIGKLWEQWRDAGAHLIDENWILPTGIAPFTDSGTYAPTFAVKPWTDDKGEIHLLVVDGYAASAEAMQAASLSGILGLNVSLAVLSSKFKLPHDKDAAAMKLDPQDNNFATRLEQDLFETDVPPEMIEIYRNSIMDAQNAGIPLKPRTINAGDLIAAKKWQTLAVSGYMLPDPYSGAQGVKQISEDTWEVTVRVTSEFGDKAITFALRLLEPFQQSKLVFLPLLNRFLKGEYYKTRAVKISDSGRIRNELQTLCTEAIEHFGDKMVVRFDKISPTTISAVEQEMLKQILSWYKETYPIWFEWLELSV</sequence>
<accession>A0A850T818</accession>
<dbReference type="Proteomes" id="UP000553343">
    <property type="component" value="Unassembled WGS sequence"/>
</dbReference>
<evidence type="ECO:0000313" key="2">
    <source>
        <dbReference type="Proteomes" id="UP000553343"/>
    </source>
</evidence>
<dbReference type="AlphaFoldDB" id="A0A850T818"/>